<evidence type="ECO:0000313" key="3">
    <source>
        <dbReference type="Proteomes" id="UP000499080"/>
    </source>
</evidence>
<keyword evidence="3" id="KW-1185">Reference proteome</keyword>
<evidence type="ECO:0000313" key="2">
    <source>
        <dbReference type="EMBL" id="GBM14078.1"/>
    </source>
</evidence>
<sequence length="125" mass="13712">MILGDLTVVTTHSLKVLGVFVLRLFTLLTQHGNFFQVLLKHGDGKHSWCGLVALLTLSNFKPIHLGGSFTEAPSKRSLQSPRDTGPTPSLPRSDPPFPKGLHFVVFASVREARSSSSRSHFSFIT</sequence>
<reference evidence="2 3" key="1">
    <citation type="journal article" date="2019" name="Sci. Rep.">
        <title>Orb-weaving spider Araneus ventricosus genome elucidates the spidroin gene catalogue.</title>
        <authorList>
            <person name="Kono N."/>
            <person name="Nakamura H."/>
            <person name="Ohtoshi R."/>
            <person name="Moran D.A.P."/>
            <person name="Shinohara A."/>
            <person name="Yoshida Y."/>
            <person name="Fujiwara M."/>
            <person name="Mori M."/>
            <person name="Tomita M."/>
            <person name="Arakawa K."/>
        </authorList>
    </citation>
    <scope>NUCLEOTIDE SEQUENCE [LARGE SCALE GENOMIC DNA]</scope>
</reference>
<proteinExistence type="predicted"/>
<feature type="region of interest" description="Disordered" evidence="1">
    <location>
        <begin position="68"/>
        <end position="98"/>
    </location>
</feature>
<evidence type="ECO:0000256" key="1">
    <source>
        <dbReference type="SAM" id="MobiDB-lite"/>
    </source>
</evidence>
<comment type="caution">
    <text evidence="2">The sequence shown here is derived from an EMBL/GenBank/DDBJ whole genome shotgun (WGS) entry which is preliminary data.</text>
</comment>
<protein>
    <submittedName>
        <fullName evidence="2">Uncharacterized protein</fullName>
    </submittedName>
</protein>
<gene>
    <name evidence="2" type="ORF">AVEN_209965_1</name>
</gene>
<dbReference type="Proteomes" id="UP000499080">
    <property type="component" value="Unassembled WGS sequence"/>
</dbReference>
<accession>A0A4Y2DDH2</accession>
<name>A0A4Y2DDH2_ARAVE</name>
<dbReference type="AlphaFoldDB" id="A0A4Y2DDH2"/>
<dbReference type="EMBL" id="BGPR01000338">
    <property type="protein sequence ID" value="GBM14078.1"/>
    <property type="molecule type" value="Genomic_DNA"/>
</dbReference>
<organism evidence="2 3">
    <name type="scientific">Araneus ventricosus</name>
    <name type="common">Orbweaver spider</name>
    <name type="synonym">Epeira ventricosa</name>
    <dbReference type="NCBI Taxonomy" id="182803"/>
    <lineage>
        <taxon>Eukaryota</taxon>
        <taxon>Metazoa</taxon>
        <taxon>Ecdysozoa</taxon>
        <taxon>Arthropoda</taxon>
        <taxon>Chelicerata</taxon>
        <taxon>Arachnida</taxon>
        <taxon>Araneae</taxon>
        <taxon>Araneomorphae</taxon>
        <taxon>Entelegynae</taxon>
        <taxon>Araneoidea</taxon>
        <taxon>Araneidae</taxon>
        <taxon>Araneus</taxon>
    </lineage>
</organism>